<evidence type="ECO:0000313" key="8">
    <source>
        <dbReference type="Proteomes" id="UP000199393"/>
    </source>
</evidence>
<feature type="transmembrane region" description="Helical" evidence="5">
    <location>
        <begin position="49"/>
        <end position="68"/>
    </location>
</feature>
<reference evidence="8" key="1">
    <citation type="submission" date="2016-06" db="EMBL/GenBank/DDBJ databases">
        <authorList>
            <person name="Varghese N."/>
        </authorList>
    </citation>
    <scope>NUCLEOTIDE SEQUENCE [LARGE SCALE GENOMIC DNA]</scope>
    <source>
        <strain evidence="8">DSM 45344</strain>
    </source>
</reference>
<evidence type="ECO:0000256" key="1">
    <source>
        <dbReference type="ARBA" id="ARBA00004651"/>
    </source>
</evidence>
<dbReference type="Pfam" id="PF07690">
    <property type="entry name" value="MFS_1"/>
    <property type="match status" value="1"/>
</dbReference>
<dbReference type="InterPro" id="IPR011701">
    <property type="entry name" value="MFS"/>
</dbReference>
<feature type="transmembrane region" description="Helical" evidence="5">
    <location>
        <begin position="166"/>
        <end position="187"/>
    </location>
</feature>
<feature type="transmembrane region" description="Helical" evidence="5">
    <location>
        <begin position="443"/>
        <end position="463"/>
    </location>
</feature>
<organism evidence="7 8">
    <name type="scientific">Micromonospora krabiensis</name>
    <dbReference type="NCBI Taxonomy" id="307121"/>
    <lineage>
        <taxon>Bacteria</taxon>
        <taxon>Bacillati</taxon>
        <taxon>Actinomycetota</taxon>
        <taxon>Actinomycetes</taxon>
        <taxon>Micromonosporales</taxon>
        <taxon>Micromonosporaceae</taxon>
        <taxon>Micromonospora</taxon>
    </lineage>
</organism>
<name>A0A1C3N2W1_9ACTN</name>
<evidence type="ECO:0000256" key="2">
    <source>
        <dbReference type="ARBA" id="ARBA00022692"/>
    </source>
</evidence>
<dbReference type="EMBL" id="LT598496">
    <property type="protein sequence ID" value="SBV26907.1"/>
    <property type="molecule type" value="Genomic_DNA"/>
</dbReference>
<dbReference type="AlphaFoldDB" id="A0A1C3N2W1"/>
<proteinExistence type="predicted"/>
<dbReference type="STRING" id="307121.GA0070620_2404"/>
<dbReference type="Proteomes" id="UP000199393">
    <property type="component" value="Chromosome I"/>
</dbReference>
<dbReference type="RefSeq" id="WP_091590082.1">
    <property type="nucleotide sequence ID" value="NZ_JBHRWG010000003.1"/>
</dbReference>
<keyword evidence="8" id="KW-1185">Reference proteome</keyword>
<feature type="transmembrane region" description="Helical" evidence="5">
    <location>
        <begin position="269"/>
        <end position="292"/>
    </location>
</feature>
<dbReference type="InterPro" id="IPR036259">
    <property type="entry name" value="MFS_trans_sf"/>
</dbReference>
<feature type="transmembrane region" description="Helical" evidence="5">
    <location>
        <begin position="405"/>
        <end position="423"/>
    </location>
</feature>
<evidence type="ECO:0000259" key="6">
    <source>
        <dbReference type="PROSITE" id="PS50850"/>
    </source>
</evidence>
<feature type="transmembrane region" description="Helical" evidence="5">
    <location>
        <begin position="336"/>
        <end position="358"/>
    </location>
</feature>
<evidence type="ECO:0000256" key="3">
    <source>
        <dbReference type="ARBA" id="ARBA00022989"/>
    </source>
</evidence>
<dbReference type="PANTHER" id="PTHR42718:SF49">
    <property type="entry name" value="EXPORT PROTEIN"/>
    <property type="match status" value="1"/>
</dbReference>
<feature type="transmembrane region" description="Helical" evidence="5">
    <location>
        <begin position="137"/>
        <end position="160"/>
    </location>
</feature>
<dbReference type="GO" id="GO:0005886">
    <property type="term" value="C:plasma membrane"/>
    <property type="evidence" value="ECO:0007669"/>
    <property type="project" value="UniProtKB-SubCell"/>
</dbReference>
<feature type="domain" description="Major facilitator superfamily (MFS) profile" evidence="6">
    <location>
        <begin position="14"/>
        <end position="468"/>
    </location>
</feature>
<comment type="subcellular location">
    <subcellularLocation>
        <location evidence="1">Cell membrane</location>
        <topology evidence="1">Multi-pass membrane protein</topology>
    </subcellularLocation>
</comment>
<feature type="transmembrane region" description="Helical" evidence="5">
    <location>
        <begin position="224"/>
        <end position="248"/>
    </location>
</feature>
<keyword evidence="4 5" id="KW-0472">Membrane</keyword>
<feature type="transmembrane region" description="Helical" evidence="5">
    <location>
        <begin position="103"/>
        <end position="125"/>
    </location>
</feature>
<evidence type="ECO:0000256" key="4">
    <source>
        <dbReference type="ARBA" id="ARBA00023136"/>
    </source>
</evidence>
<feature type="transmembrane region" description="Helical" evidence="5">
    <location>
        <begin position="80"/>
        <end position="97"/>
    </location>
</feature>
<keyword evidence="3 5" id="KW-1133">Transmembrane helix</keyword>
<keyword evidence="2 5" id="KW-0812">Transmembrane</keyword>
<evidence type="ECO:0000256" key="5">
    <source>
        <dbReference type="SAM" id="Phobius"/>
    </source>
</evidence>
<dbReference type="Gene3D" id="1.20.1250.20">
    <property type="entry name" value="MFS general substrate transporter like domains"/>
    <property type="match status" value="1"/>
</dbReference>
<protein>
    <submittedName>
        <fullName evidence="7">Major Facilitator Superfamily protein</fullName>
    </submittedName>
</protein>
<sequence length="499" mass="50774">MSHSVADRPASRLLLPVAAYGVLLLTSLQSLVVPLLNQIQTTLHSTPGAISWVMTANLLAAAVLTPVLARLGDLRGRRTVLLGVTVVVLVGSLLAATTENLPLLLVARAMQGTSYALLPLAIGLLRDELPPARLTGATAIVSGTVAIGAGFGLVATGLLVGDGGDYHRVFWLATAMAVIALVAIGLVVPRRQPAARGRVDWAGAALLGGALVLLLLPLEKGNTWGWASARVGVLLVASAVAFAAFVAVERRVAQPLVNLRMFSHRPLAIANIAGLLLGAAMFVGFLTVSAFVQTPPALAGYGFGATVLSASIVYLLPGALSGVVTAPLGGRLVARYGAKATLALALLVSAVGFALLAAVHATTWQLILSSFLVTNGVTLGYAALPALLIEHVTPAETGVANSVNSIARSVGSAIATALVVTMLSRNPVPGLPVPLPQVTQYTVTAAVTAVGVLLVALLVVVGLPHRPRTTLTPAQVEADDVLGAAGLDIPAALRPAPGH</sequence>
<dbReference type="PATRIC" id="fig|307121.4.peg.2465"/>
<dbReference type="InterPro" id="IPR020846">
    <property type="entry name" value="MFS_dom"/>
</dbReference>
<evidence type="ECO:0000313" key="7">
    <source>
        <dbReference type="EMBL" id="SBV26907.1"/>
    </source>
</evidence>
<feature type="transmembrane region" description="Helical" evidence="5">
    <location>
        <begin position="298"/>
        <end position="324"/>
    </location>
</feature>
<feature type="transmembrane region" description="Helical" evidence="5">
    <location>
        <begin position="199"/>
        <end position="218"/>
    </location>
</feature>
<dbReference type="PANTHER" id="PTHR42718">
    <property type="entry name" value="MAJOR FACILITATOR SUPERFAMILY MULTIDRUG TRANSPORTER MFSC"/>
    <property type="match status" value="1"/>
</dbReference>
<gene>
    <name evidence="7" type="ORF">GA0070620_2404</name>
</gene>
<dbReference type="OrthoDB" id="4484751at2"/>
<dbReference type="PROSITE" id="PS50850">
    <property type="entry name" value="MFS"/>
    <property type="match status" value="1"/>
</dbReference>
<accession>A0A1C3N2W1</accession>
<dbReference type="GO" id="GO:0022857">
    <property type="term" value="F:transmembrane transporter activity"/>
    <property type="evidence" value="ECO:0007669"/>
    <property type="project" value="InterPro"/>
</dbReference>
<feature type="transmembrane region" description="Helical" evidence="5">
    <location>
        <begin position="364"/>
        <end position="384"/>
    </location>
</feature>
<dbReference type="Gene3D" id="1.20.1720.10">
    <property type="entry name" value="Multidrug resistance protein D"/>
    <property type="match status" value="1"/>
</dbReference>
<dbReference type="SUPFAM" id="SSF103473">
    <property type="entry name" value="MFS general substrate transporter"/>
    <property type="match status" value="1"/>
</dbReference>